<dbReference type="GO" id="GO:0071555">
    <property type="term" value="P:cell wall organization"/>
    <property type="evidence" value="ECO:0007669"/>
    <property type="project" value="UniProtKB-KW"/>
</dbReference>
<dbReference type="EMBL" id="FQZB01000004">
    <property type="protein sequence ID" value="SHI60313.1"/>
    <property type="molecule type" value="Genomic_DNA"/>
</dbReference>
<feature type="active site" evidence="15">
    <location>
        <position position="274"/>
    </location>
</feature>
<evidence type="ECO:0000256" key="7">
    <source>
        <dbReference type="ARBA" id="ARBA00022741"/>
    </source>
</evidence>
<dbReference type="PANTHER" id="PTHR23132">
    <property type="entry name" value="D-ALANINE--D-ALANINE LIGASE"/>
    <property type="match status" value="1"/>
</dbReference>
<feature type="domain" description="ATP-grasp" evidence="18">
    <location>
        <begin position="102"/>
        <end position="296"/>
    </location>
</feature>
<dbReference type="Proteomes" id="UP000184310">
    <property type="component" value="Unassembled WGS sequence"/>
</dbReference>
<evidence type="ECO:0000256" key="1">
    <source>
        <dbReference type="ARBA" id="ARBA00001936"/>
    </source>
</evidence>
<dbReference type="SMART" id="SM01209">
    <property type="entry name" value="GARS_A"/>
    <property type="match status" value="1"/>
</dbReference>
<evidence type="ECO:0000256" key="16">
    <source>
        <dbReference type="PIRSR" id="PIRSR039102-3"/>
    </source>
</evidence>
<evidence type="ECO:0000256" key="8">
    <source>
        <dbReference type="ARBA" id="ARBA00022840"/>
    </source>
</evidence>
<evidence type="ECO:0000256" key="11">
    <source>
        <dbReference type="ARBA" id="ARBA00022984"/>
    </source>
</evidence>
<dbReference type="SUPFAM" id="SSF56059">
    <property type="entry name" value="Glutathione synthetase ATP-binding domain-like"/>
    <property type="match status" value="1"/>
</dbReference>
<evidence type="ECO:0000256" key="9">
    <source>
        <dbReference type="ARBA" id="ARBA00022842"/>
    </source>
</evidence>
<feature type="binding site" evidence="16">
    <location>
        <position position="265"/>
    </location>
    <ligand>
        <name>Mg(2+)</name>
        <dbReference type="ChEBI" id="CHEBI:18420"/>
        <label>2</label>
    </ligand>
</feature>
<feature type="active site" evidence="15">
    <location>
        <position position="145"/>
    </location>
</feature>
<dbReference type="GO" id="GO:0009252">
    <property type="term" value="P:peptidoglycan biosynthetic process"/>
    <property type="evidence" value="ECO:0007669"/>
    <property type="project" value="UniProtKB-UniRule"/>
</dbReference>
<keyword evidence="10 14" id="KW-0133">Cell shape</keyword>
<dbReference type="Pfam" id="PF01820">
    <property type="entry name" value="Dala_Dala_lig_N"/>
    <property type="match status" value="2"/>
</dbReference>
<feature type="binding site" evidence="16">
    <location>
        <position position="263"/>
    </location>
    <ligand>
        <name>Mg(2+)</name>
        <dbReference type="ChEBI" id="CHEBI:18420"/>
        <label>1</label>
    </ligand>
</feature>
<dbReference type="GO" id="GO:0008716">
    <property type="term" value="F:D-alanine-D-alanine ligase activity"/>
    <property type="evidence" value="ECO:0007669"/>
    <property type="project" value="UniProtKB-UniRule"/>
</dbReference>
<proteinExistence type="inferred from homology"/>
<dbReference type="Gene3D" id="3.30.1490.20">
    <property type="entry name" value="ATP-grasp fold, A domain"/>
    <property type="match status" value="1"/>
</dbReference>
<dbReference type="EC" id="6.3.2.4" evidence="14"/>
<keyword evidence="12 16" id="KW-0464">Manganese</keyword>
<dbReference type="InterPro" id="IPR011127">
    <property type="entry name" value="Dala_Dala_lig_N"/>
</dbReference>
<dbReference type="PROSITE" id="PS50975">
    <property type="entry name" value="ATP_GRASP"/>
    <property type="match status" value="1"/>
</dbReference>
<dbReference type="AlphaFoldDB" id="A0A1M6CHB5"/>
<dbReference type="SUPFAM" id="SSF52440">
    <property type="entry name" value="PreATP-grasp domain"/>
    <property type="match status" value="1"/>
</dbReference>
<keyword evidence="11 14" id="KW-0573">Peptidoglycan synthesis</keyword>
<evidence type="ECO:0000256" key="6">
    <source>
        <dbReference type="ARBA" id="ARBA00022723"/>
    </source>
</evidence>
<comment type="similarity">
    <text evidence="3 14">Belongs to the D-alanine--D-alanine ligase family.</text>
</comment>
<evidence type="ECO:0000313" key="19">
    <source>
        <dbReference type="EMBL" id="SHI60313.1"/>
    </source>
</evidence>
<evidence type="ECO:0000256" key="14">
    <source>
        <dbReference type="HAMAP-Rule" id="MF_00047"/>
    </source>
</evidence>
<dbReference type="NCBIfam" id="TIGR01205">
    <property type="entry name" value="D_ala_D_alaTIGR"/>
    <property type="match status" value="1"/>
</dbReference>
<dbReference type="PROSITE" id="PS00844">
    <property type="entry name" value="DALA_DALA_LIGASE_2"/>
    <property type="match status" value="1"/>
</dbReference>
<feature type="binding site" evidence="16">
    <location>
        <position position="251"/>
    </location>
    <ligand>
        <name>Mg(2+)</name>
        <dbReference type="ChEBI" id="CHEBI:18420"/>
        <label>1</label>
    </ligand>
</feature>
<dbReference type="GO" id="GO:0005737">
    <property type="term" value="C:cytoplasm"/>
    <property type="evidence" value="ECO:0007669"/>
    <property type="project" value="UniProtKB-SubCell"/>
</dbReference>
<organism evidence="19 20">
    <name type="scientific">Clostridium cavendishii DSM 21758</name>
    <dbReference type="NCBI Taxonomy" id="1121302"/>
    <lineage>
        <taxon>Bacteria</taxon>
        <taxon>Bacillati</taxon>
        <taxon>Bacillota</taxon>
        <taxon>Clostridia</taxon>
        <taxon>Eubacteriales</taxon>
        <taxon>Clostridiaceae</taxon>
        <taxon>Clostridium</taxon>
    </lineage>
</organism>
<dbReference type="InterPro" id="IPR016185">
    <property type="entry name" value="PreATP-grasp_dom_sf"/>
</dbReference>
<comment type="cofactor">
    <cofactor evidence="1">
        <name>Mn(2+)</name>
        <dbReference type="ChEBI" id="CHEBI:29035"/>
    </cofactor>
</comment>
<gene>
    <name evidence="14" type="primary">ddl</name>
    <name evidence="19" type="ORF">SAMN02745163_00465</name>
</gene>
<evidence type="ECO:0000256" key="5">
    <source>
        <dbReference type="ARBA" id="ARBA00022598"/>
    </source>
</evidence>
<evidence type="ECO:0000259" key="18">
    <source>
        <dbReference type="PROSITE" id="PS50975"/>
    </source>
</evidence>
<keyword evidence="5 14" id="KW-0436">Ligase</keyword>
<sequence>MKLMKVGVLMGGVSSEREISLRSGEQVVNNLDRKKYEVIPILLDSKKDVIEKVEGVNFAFIALHGSFGEDGEIQGILESLNIPYNGSGVLTSALCMNKKQSKRIMKSVGVNTAEFITVNNIDEIEVKLKNNLSYPLVVKPNIGGSSVATFIVYNEEELKASVKEALKYDKEIIIERYLKGEEYTVAILNGEALPIIDIKSKGKFFDFKAKYTKNEATEEIANISRELEKEIKELSIRCYEIFDCKAYARVDIIVSEGIPYVLEVNTLPGMTNNSLILKAAKAINLTYVDLLDKIIEYSLT</sequence>
<comment type="function">
    <text evidence="14">Cell wall formation.</text>
</comment>
<dbReference type="STRING" id="1121302.SAMN02745163_00465"/>
<evidence type="ECO:0000256" key="3">
    <source>
        <dbReference type="ARBA" id="ARBA00010871"/>
    </source>
</evidence>
<keyword evidence="4 14" id="KW-0963">Cytoplasm</keyword>
<keyword evidence="7 17" id="KW-0547">Nucleotide-binding</keyword>
<comment type="subcellular location">
    <subcellularLocation>
        <location evidence="2 14">Cytoplasm</location>
    </subcellularLocation>
</comment>
<evidence type="ECO:0000256" key="12">
    <source>
        <dbReference type="ARBA" id="ARBA00023211"/>
    </source>
</evidence>
<reference evidence="19 20" key="1">
    <citation type="submission" date="2016-11" db="EMBL/GenBank/DDBJ databases">
        <authorList>
            <person name="Jaros S."/>
            <person name="Januszkiewicz K."/>
            <person name="Wedrychowicz H."/>
        </authorList>
    </citation>
    <scope>NUCLEOTIDE SEQUENCE [LARGE SCALE GENOMIC DNA]</scope>
    <source>
        <strain evidence="19 20">DSM 21758</strain>
    </source>
</reference>
<dbReference type="PANTHER" id="PTHR23132:SF23">
    <property type="entry name" value="D-ALANINE--D-ALANINE LIGASE B"/>
    <property type="match status" value="1"/>
</dbReference>
<dbReference type="InterPro" id="IPR013815">
    <property type="entry name" value="ATP_grasp_subdomain_1"/>
</dbReference>
<dbReference type="NCBIfam" id="NF002378">
    <property type="entry name" value="PRK01372.1"/>
    <property type="match status" value="1"/>
</dbReference>
<dbReference type="InterPro" id="IPR000291">
    <property type="entry name" value="D-Ala_lig_Van_CS"/>
</dbReference>
<keyword evidence="20" id="KW-1185">Reference proteome</keyword>
<dbReference type="GO" id="GO:0046872">
    <property type="term" value="F:metal ion binding"/>
    <property type="evidence" value="ECO:0007669"/>
    <property type="project" value="UniProtKB-KW"/>
</dbReference>
<dbReference type="GO" id="GO:0008360">
    <property type="term" value="P:regulation of cell shape"/>
    <property type="evidence" value="ECO:0007669"/>
    <property type="project" value="UniProtKB-KW"/>
</dbReference>
<dbReference type="Pfam" id="PF07478">
    <property type="entry name" value="Dala_Dala_lig_C"/>
    <property type="match status" value="1"/>
</dbReference>
<evidence type="ECO:0000256" key="15">
    <source>
        <dbReference type="PIRSR" id="PIRSR039102-1"/>
    </source>
</evidence>
<feature type="binding site" evidence="16">
    <location>
        <position position="263"/>
    </location>
    <ligand>
        <name>Mg(2+)</name>
        <dbReference type="ChEBI" id="CHEBI:18420"/>
        <label>2</label>
    </ligand>
</feature>
<evidence type="ECO:0000256" key="13">
    <source>
        <dbReference type="ARBA" id="ARBA00023316"/>
    </source>
</evidence>
<keyword evidence="8 17" id="KW-0067">ATP-binding</keyword>
<dbReference type="PROSITE" id="PS00843">
    <property type="entry name" value="DALA_DALA_LIGASE_1"/>
    <property type="match status" value="1"/>
</dbReference>
<evidence type="ECO:0000256" key="10">
    <source>
        <dbReference type="ARBA" id="ARBA00022960"/>
    </source>
</evidence>
<dbReference type="Gene3D" id="3.40.50.20">
    <property type="match status" value="1"/>
</dbReference>
<dbReference type="UniPathway" id="UPA00219"/>
<keyword evidence="9 16" id="KW-0460">Magnesium</keyword>
<keyword evidence="6 16" id="KW-0479">Metal-binding</keyword>
<protein>
    <recommendedName>
        <fullName evidence="14">D-alanine--D-alanine ligase</fullName>
        <ecNumber evidence="14">6.3.2.4</ecNumber>
    </recommendedName>
    <alternativeName>
        <fullName evidence="14">D-Ala-D-Ala ligase</fullName>
    </alternativeName>
    <alternativeName>
        <fullName evidence="14">D-alanylalanine synthetase</fullName>
    </alternativeName>
</protein>
<dbReference type="FunFam" id="3.40.50.20:FF:000031">
    <property type="entry name" value="D-alanine--D-alanine ligase"/>
    <property type="match status" value="1"/>
</dbReference>
<comment type="catalytic activity">
    <reaction evidence="14">
        <text>2 D-alanine + ATP = D-alanyl-D-alanine + ADP + phosphate + H(+)</text>
        <dbReference type="Rhea" id="RHEA:11224"/>
        <dbReference type="ChEBI" id="CHEBI:15378"/>
        <dbReference type="ChEBI" id="CHEBI:30616"/>
        <dbReference type="ChEBI" id="CHEBI:43474"/>
        <dbReference type="ChEBI" id="CHEBI:57416"/>
        <dbReference type="ChEBI" id="CHEBI:57822"/>
        <dbReference type="ChEBI" id="CHEBI:456216"/>
        <dbReference type="EC" id="6.3.2.4"/>
    </reaction>
</comment>
<accession>A0A1M6CHB5</accession>
<dbReference type="InterPro" id="IPR005905">
    <property type="entry name" value="D_ala_D_ala"/>
</dbReference>
<dbReference type="InterPro" id="IPR011761">
    <property type="entry name" value="ATP-grasp"/>
</dbReference>
<dbReference type="HAMAP" id="MF_00047">
    <property type="entry name" value="Dala_Dala_lig"/>
    <property type="match status" value="1"/>
</dbReference>
<evidence type="ECO:0000256" key="2">
    <source>
        <dbReference type="ARBA" id="ARBA00004496"/>
    </source>
</evidence>
<evidence type="ECO:0000313" key="20">
    <source>
        <dbReference type="Proteomes" id="UP000184310"/>
    </source>
</evidence>
<dbReference type="GO" id="GO:0005524">
    <property type="term" value="F:ATP binding"/>
    <property type="evidence" value="ECO:0007669"/>
    <property type="project" value="UniProtKB-UniRule"/>
</dbReference>
<evidence type="ECO:0000256" key="17">
    <source>
        <dbReference type="PROSITE-ProRule" id="PRU00409"/>
    </source>
</evidence>
<dbReference type="PIRSF" id="PIRSF039102">
    <property type="entry name" value="Ddl/VanB"/>
    <property type="match status" value="1"/>
</dbReference>
<dbReference type="InterPro" id="IPR011095">
    <property type="entry name" value="Dala_Dala_lig_C"/>
</dbReference>
<keyword evidence="13 14" id="KW-0961">Cell wall biogenesis/degradation</keyword>
<evidence type="ECO:0000256" key="4">
    <source>
        <dbReference type="ARBA" id="ARBA00022490"/>
    </source>
</evidence>
<dbReference type="Gene3D" id="3.30.470.20">
    <property type="entry name" value="ATP-grasp fold, B domain"/>
    <property type="match status" value="1"/>
</dbReference>
<comment type="cofactor">
    <cofactor evidence="16">
        <name>Mg(2+)</name>
        <dbReference type="ChEBI" id="CHEBI:18420"/>
    </cofactor>
    <cofactor evidence="16">
        <name>Mn(2+)</name>
        <dbReference type="ChEBI" id="CHEBI:29035"/>
    </cofactor>
    <text evidence="16">Binds 2 magnesium or manganese ions per subunit.</text>
</comment>
<feature type="active site" evidence="15">
    <location>
        <position position="16"/>
    </location>
</feature>
<name>A0A1M6CHB5_9CLOT</name>
<comment type="pathway">
    <text evidence="14">Cell wall biogenesis; peptidoglycan biosynthesis.</text>
</comment>